<dbReference type="AlphaFoldDB" id="A0A9E4N0G4"/>
<name>A0A9E4N0G4_9GAMM</name>
<keyword evidence="2" id="KW-0472">Membrane</keyword>
<keyword evidence="2" id="KW-1133">Transmembrane helix</keyword>
<evidence type="ECO:0000256" key="1">
    <source>
        <dbReference type="SAM" id="MobiDB-lite"/>
    </source>
</evidence>
<reference evidence="3" key="1">
    <citation type="journal article" date="2021" name="Proc. Natl. Acad. Sci. U.S.A.">
        <title>Global biogeography of chemosynthetic symbionts reveals both localized and globally distributed symbiont groups. .</title>
        <authorList>
            <person name="Osvatic J.T."/>
            <person name="Wilkins L.G.E."/>
            <person name="Leibrecht L."/>
            <person name="Leray M."/>
            <person name="Zauner S."/>
            <person name="Polzin J."/>
            <person name="Camacho Y."/>
            <person name="Gros O."/>
            <person name="van Gils J.A."/>
            <person name="Eisen J.A."/>
            <person name="Petersen J.M."/>
            <person name="Yuen B."/>
        </authorList>
    </citation>
    <scope>NUCLEOTIDE SEQUENCE</scope>
    <source>
        <strain evidence="3">MAGL173</strain>
    </source>
</reference>
<sequence>MKSLIAIVLSVFVSWYFIDLASDSLLRSIMAPILLFVSIVAFGFWLVIKAGIGREADGRYGGDTGGFGDGSGDGGGCGGE</sequence>
<organism evidence="3 4">
    <name type="scientific">Candidatus Thiodiazotropha lotti</name>
    <dbReference type="NCBI Taxonomy" id="2792787"/>
    <lineage>
        <taxon>Bacteria</taxon>
        <taxon>Pseudomonadati</taxon>
        <taxon>Pseudomonadota</taxon>
        <taxon>Gammaproteobacteria</taxon>
        <taxon>Chromatiales</taxon>
        <taxon>Sedimenticolaceae</taxon>
        <taxon>Candidatus Thiodiazotropha</taxon>
    </lineage>
</organism>
<comment type="caution">
    <text evidence="3">The sequence shown here is derived from an EMBL/GenBank/DDBJ whole genome shotgun (WGS) entry which is preliminary data.</text>
</comment>
<dbReference type="EMBL" id="JAEPDI010000013">
    <property type="protein sequence ID" value="MCG7940562.1"/>
    <property type="molecule type" value="Genomic_DNA"/>
</dbReference>
<accession>A0A9E4N0G4</accession>
<keyword evidence="2" id="KW-0812">Transmembrane</keyword>
<feature type="transmembrane region" description="Helical" evidence="2">
    <location>
        <begin position="30"/>
        <end position="48"/>
    </location>
</feature>
<evidence type="ECO:0000256" key="2">
    <source>
        <dbReference type="SAM" id="Phobius"/>
    </source>
</evidence>
<gene>
    <name evidence="3" type="ORF">JAZ04_17135</name>
</gene>
<evidence type="ECO:0000313" key="4">
    <source>
        <dbReference type="Proteomes" id="UP000886687"/>
    </source>
</evidence>
<evidence type="ECO:0000313" key="3">
    <source>
        <dbReference type="EMBL" id="MCG7940562.1"/>
    </source>
</evidence>
<feature type="compositionally biased region" description="Gly residues" evidence="1">
    <location>
        <begin position="61"/>
        <end position="80"/>
    </location>
</feature>
<feature type="region of interest" description="Disordered" evidence="1">
    <location>
        <begin position="56"/>
        <end position="80"/>
    </location>
</feature>
<proteinExistence type="predicted"/>
<protein>
    <submittedName>
        <fullName evidence="3">Uncharacterized protein</fullName>
    </submittedName>
</protein>
<dbReference type="Proteomes" id="UP000886687">
    <property type="component" value="Unassembled WGS sequence"/>
</dbReference>